<evidence type="ECO:0000259" key="1">
    <source>
        <dbReference type="Pfam" id="PF17939"/>
    </source>
</evidence>
<reference evidence="2 3" key="1">
    <citation type="submission" date="2024-03" db="EMBL/GenBank/DDBJ databases">
        <title>Novel species of the genus Variovorax.</title>
        <authorList>
            <person name="Liu Q."/>
            <person name="Xin Y.-H."/>
        </authorList>
    </citation>
    <scope>NUCLEOTIDE SEQUENCE [LARGE SCALE GENOMIC DNA]</scope>
    <source>
        <strain evidence="2 3">KACC 18899</strain>
    </source>
</reference>
<organism evidence="2 3">
    <name type="scientific">Variovorax ureilyticus</name>
    <dbReference type="NCBI Taxonomy" id="1836198"/>
    <lineage>
        <taxon>Bacteria</taxon>
        <taxon>Pseudomonadati</taxon>
        <taxon>Pseudomonadota</taxon>
        <taxon>Betaproteobacteria</taxon>
        <taxon>Burkholderiales</taxon>
        <taxon>Comamonadaceae</taxon>
        <taxon>Variovorax</taxon>
    </lineage>
</organism>
<evidence type="ECO:0000313" key="2">
    <source>
        <dbReference type="EMBL" id="MEJ8810564.1"/>
    </source>
</evidence>
<evidence type="ECO:0000313" key="3">
    <source>
        <dbReference type="Proteomes" id="UP001365846"/>
    </source>
</evidence>
<accession>A0ABU8VA75</accession>
<name>A0ABU8VA75_9BURK</name>
<dbReference type="Gene3D" id="1.10.357.10">
    <property type="entry name" value="Tetracycline Repressor, domain 2"/>
    <property type="match status" value="1"/>
</dbReference>
<dbReference type="InterPro" id="IPR041586">
    <property type="entry name" value="PsrA_TetR_C"/>
</dbReference>
<dbReference type="Proteomes" id="UP001365846">
    <property type="component" value="Unassembled WGS sequence"/>
</dbReference>
<keyword evidence="3" id="KW-1185">Reference proteome</keyword>
<dbReference type="EMBL" id="JBBKZU010000002">
    <property type="protein sequence ID" value="MEJ8810564.1"/>
    <property type="molecule type" value="Genomic_DNA"/>
</dbReference>
<gene>
    <name evidence="2" type="ORF">WKW77_05755</name>
</gene>
<dbReference type="RefSeq" id="WP_340356196.1">
    <property type="nucleotide sequence ID" value="NZ_JBBKZU010000002.1"/>
</dbReference>
<dbReference type="Pfam" id="PF17939">
    <property type="entry name" value="TetR_C_30"/>
    <property type="match status" value="1"/>
</dbReference>
<protein>
    <recommendedName>
        <fullName evidence="1">PsrA tetracyclin repressor-like C-terminal domain-containing protein</fullName>
    </recommendedName>
</protein>
<sequence length="115" mass="13032">MRPCFEPGINGGLFARFVLQHRLHPSEMTRRVYEQYMDPFALEFIDALCLTDKRVPRAEWVWRYTLMVGTVMPAVTDAAPGNRIAILSSGQADAARGDELERNLAMFLCRALRGS</sequence>
<comment type="caution">
    <text evidence="2">The sequence shown here is derived from an EMBL/GenBank/DDBJ whole genome shotgun (WGS) entry which is preliminary data.</text>
</comment>
<dbReference type="InterPro" id="IPR036271">
    <property type="entry name" value="Tet_transcr_reg_TetR-rel_C_sf"/>
</dbReference>
<dbReference type="SUPFAM" id="SSF48498">
    <property type="entry name" value="Tetracyclin repressor-like, C-terminal domain"/>
    <property type="match status" value="1"/>
</dbReference>
<proteinExistence type="predicted"/>
<feature type="domain" description="PsrA tetracyclin repressor-like C-terminal" evidence="1">
    <location>
        <begin position="10"/>
        <end position="108"/>
    </location>
</feature>